<evidence type="ECO:0000256" key="5">
    <source>
        <dbReference type="ARBA" id="ARBA00023004"/>
    </source>
</evidence>
<dbReference type="SUPFAM" id="SSF49367">
    <property type="entry name" value="Superoxide reductase-like"/>
    <property type="match status" value="1"/>
</dbReference>
<feature type="domain" description="Desulfoferrodoxin ferrous iron-binding" evidence="6">
    <location>
        <begin position="39"/>
        <end position="123"/>
    </location>
</feature>
<sequence length="126" mass="13997">MAKFYICDECKSIVLKLNSVGASPVCCGKPMRELRANSVDAAQEKHVPAFKEEGNLVKVVVGSVPHPMEDDHYIEWIYLLTDKGAQIKYLHPHDAPAAELALSEDEVAIAVYAYCNKHGLWKADIE</sequence>
<evidence type="ECO:0000313" key="8">
    <source>
        <dbReference type="Proteomes" id="UP000824070"/>
    </source>
</evidence>
<dbReference type="PANTHER" id="PTHR36541">
    <property type="entry name" value="SUPEROXIDE REDUCTASE-RELATED"/>
    <property type="match status" value="1"/>
</dbReference>
<gene>
    <name evidence="7" type="ORF">IAC52_04360</name>
</gene>
<dbReference type="InterPro" id="IPR036073">
    <property type="entry name" value="Desulfoferrodoxin_Fe-bd_dom_sf"/>
</dbReference>
<evidence type="ECO:0000256" key="2">
    <source>
        <dbReference type="ARBA" id="ARBA00022448"/>
    </source>
</evidence>
<protein>
    <submittedName>
        <fullName evidence="7">Desulfoferrodoxin</fullName>
    </submittedName>
</protein>
<dbReference type="AlphaFoldDB" id="A0A9D1LP95"/>
<accession>A0A9D1LP95</accession>
<dbReference type="EMBL" id="DVMV01000037">
    <property type="protein sequence ID" value="HIU45511.1"/>
    <property type="molecule type" value="Genomic_DNA"/>
</dbReference>
<reference evidence="7" key="2">
    <citation type="journal article" date="2021" name="PeerJ">
        <title>Extensive microbial diversity within the chicken gut microbiome revealed by metagenomics and culture.</title>
        <authorList>
            <person name="Gilroy R."/>
            <person name="Ravi A."/>
            <person name="Getino M."/>
            <person name="Pursley I."/>
            <person name="Horton D.L."/>
            <person name="Alikhan N.F."/>
            <person name="Baker D."/>
            <person name="Gharbi K."/>
            <person name="Hall N."/>
            <person name="Watson M."/>
            <person name="Adriaenssens E.M."/>
            <person name="Foster-Nyarko E."/>
            <person name="Jarju S."/>
            <person name="Secka A."/>
            <person name="Antonio M."/>
            <person name="Oren A."/>
            <person name="Chaudhuri R.R."/>
            <person name="La Ragione R."/>
            <person name="Hildebrand F."/>
            <person name="Pallen M.J."/>
        </authorList>
    </citation>
    <scope>NUCLEOTIDE SEQUENCE</scope>
    <source>
        <strain evidence="7">ChiGjej1B1-22543</strain>
    </source>
</reference>
<keyword evidence="4" id="KW-0249">Electron transport</keyword>
<reference evidence="7" key="1">
    <citation type="submission" date="2020-10" db="EMBL/GenBank/DDBJ databases">
        <authorList>
            <person name="Gilroy R."/>
        </authorList>
    </citation>
    <scope>NUCLEOTIDE SEQUENCE</scope>
    <source>
        <strain evidence="7">ChiGjej1B1-22543</strain>
    </source>
</reference>
<evidence type="ECO:0000256" key="1">
    <source>
        <dbReference type="ARBA" id="ARBA00005941"/>
    </source>
</evidence>
<evidence type="ECO:0000256" key="3">
    <source>
        <dbReference type="ARBA" id="ARBA00022723"/>
    </source>
</evidence>
<comment type="similarity">
    <text evidence="1">Belongs to the desulfoferrodoxin family.</text>
</comment>
<dbReference type="NCBIfam" id="TIGR00332">
    <property type="entry name" value="neela_ferrous"/>
    <property type="match status" value="1"/>
</dbReference>
<dbReference type="InterPro" id="IPR051233">
    <property type="entry name" value="Desulfoferrodoxin_SOR"/>
</dbReference>
<proteinExistence type="inferred from homology"/>
<comment type="caution">
    <text evidence="7">The sequence shown here is derived from an EMBL/GenBank/DDBJ whole genome shotgun (WGS) entry which is preliminary data.</text>
</comment>
<dbReference type="Proteomes" id="UP000824070">
    <property type="component" value="Unassembled WGS sequence"/>
</dbReference>
<dbReference type="GO" id="GO:0005506">
    <property type="term" value="F:iron ion binding"/>
    <property type="evidence" value="ECO:0007669"/>
    <property type="project" value="InterPro"/>
</dbReference>
<keyword evidence="3" id="KW-0479">Metal-binding</keyword>
<evidence type="ECO:0000259" key="6">
    <source>
        <dbReference type="Pfam" id="PF01880"/>
    </source>
</evidence>
<dbReference type="PANTHER" id="PTHR36541:SF1">
    <property type="entry name" value="SUPEROXIDE REDUCTASE-RELATED"/>
    <property type="match status" value="1"/>
</dbReference>
<dbReference type="Gene3D" id="2.60.40.730">
    <property type="entry name" value="SOR catalytic domain"/>
    <property type="match status" value="1"/>
</dbReference>
<dbReference type="Pfam" id="PF01880">
    <property type="entry name" value="Desulfoferrodox"/>
    <property type="match status" value="1"/>
</dbReference>
<dbReference type="GO" id="GO:0016491">
    <property type="term" value="F:oxidoreductase activity"/>
    <property type="evidence" value="ECO:0007669"/>
    <property type="project" value="InterPro"/>
</dbReference>
<dbReference type="SUPFAM" id="SSF57802">
    <property type="entry name" value="Rubredoxin-like"/>
    <property type="match status" value="1"/>
</dbReference>
<name>A0A9D1LP95_9FIRM</name>
<keyword evidence="5" id="KW-0408">Iron</keyword>
<evidence type="ECO:0000313" key="7">
    <source>
        <dbReference type="EMBL" id="HIU45511.1"/>
    </source>
</evidence>
<dbReference type="InterPro" id="IPR002742">
    <property type="entry name" value="Desulfoferrodoxin_Fe-bd_dom"/>
</dbReference>
<keyword evidence="2" id="KW-0813">Transport</keyword>
<evidence type="ECO:0000256" key="4">
    <source>
        <dbReference type="ARBA" id="ARBA00022982"/>
    </source>
</evidence>
<organism evidence="7 8">
    <name type="scientific">Candidatus Alloenteromonas pullicola</name>
    <dbReference type="NCBI Taxonomy" id="2840784"/>
    <lineage>
        <taxon>Bacteria</taxon>
        <taxon>Bacillati</taxon>
        <taxon>Bacillota</taxon>
        <taxon>Bacillota incertae sedis</taxon>
        <taxon>Candidatus Alloenteromonas</taxon>
    </lineage>
</organism>